<protein>
    <submittedName>
        <fullName evidence="10">Manganese-binding lipoprotein MntA</fullName>
    </submittedName>
    <submittedName>
        <fullName evidence="9">Zinc/manganese transport system substrate-binding protein</fullName>
    </submittedName>
</protein>
<feature type="chain" id="PRO_5020698969" evidence="8">
    <location>
        <begin position="36"/>
        <end position="327"/>
    </location>
</feature>
<feature type="signal peptide" evidence="8">
    <location>
        <begin position="1"/>
        <end position="35"/>
    </location>
</feature>
<dbReference type="Gene3D" id="3.40.50.1980">
    <property type="entry name" value="Nitrogenase molybdenum iron protein domain"/>
    <property type="match status" value="2"/>
</dbReference>
<evidence type="ECO:0000313" key="11">
    <source>
        <dbReference type="Proteomes" id="UP000295536"/>
    </source>
</evidence>
<feature type="region of interest" description="Disordered" evidence="7">
    <location>
        <begin position="127"/>
        <end position="152"/>
    </location>
</feature>
<keyword evidence="5 8" id="KW-0732">Signal</keyword>
<dbReference type="PANTHER" id="PTHR42953">
    <property type="entry name" value="HIGH-AFFINITY ZINC UPTAKE SYSTEM PROTEIN ZNUA-RELATED"/>
    <property type="match status" value="1"/>
</dbReference>
<reference evidence="9 11" key="1">
    <citation type="submission" date="2019-03" db="EMBL/GenBank/DDBJ databases">
        <title>Genomic Encyclopedia of Type Strains, Phase IV (KMG-IV): sequencing the most valuable type-strain genomes for metagenomic binning, comparative biology and taxonomic classification.</title>
        <authorList>
            <person name="Goeker M."/>
        </authorList>
    </citation>
    <scope>NUCLEOTIDE SEQUENCE [LARGE SCALE GENOMIC DNA]</scope>
    <source>
        <strain evidence="9 11">DSM 12034</strain>
    </source>
</reference>
<dbReference type="PRINTS" id="PR00691">
    <property type="entry name" value="ADHESINB"/>
</dbReference>
<comment type="subcellular location">
    <subcellularLocation>
        <location evidence="1">Cell envelope</location>
    </subcellularLocation>
</comment>
<evidence type="ECO:0000256" key="8">
    <source>
        <dbReference type="SAM" id="SignalP"/>
    </source>
</evidence>
<dbReference type="InterPro" id="IPR006128">
    <property type="entry name" value="Lipoprotein_PsaA-like"/>
</dbReference>
<name>A0A4R3LHH3_9BURK</name>
<dbReference type="PROSITE" id="PS51318">
    <property type="entry name" value="TAT"/>
    <property type="match status" value="1"/>
</dbReference>
<dbReference type="AlphaFoldDB" id="A0A4R3LHH3"/>
<dbReference type="PRINTS" id="PR00690">
    <property type="entry name" value="ADHESNFAMILY"/>
</dbReference>
<reference evidence="10 12" key="2">
    <citation type="submission" date="2019-07" db="EMBL/GenBank/DDBJ databases">
        <title>Tepidimonas ignava SPS-1037 draft genome.</title>
        <authorList>
            <person name="Da Costa M.S."/>
            <person name="Froufe H.J.C."/>
            <person name="Egas C."/>
            <person name="Albuquerque L."/>
        </authorList>
    </citation>
    <scope>NUCLEOTIDE SEQUENCE [LARGE SCALE GENOMIC DNA]</scope>
    <source>
        <strain evidence="10 12">SPS-1037</strain>
    </source>
</reference>
<dbReference type="GO" id="GO:0046872">
    <property type="term" value="F:metal ion binding"/>
    <property type="evidence" value="ECO:0007669"/>
    <property type="project" value="UniProtKB-KW"/>
</dbReference>
<comment type="caution">
    <text evidence="9">The sequence shown here is derived from an EMBL/GenBank/DDBJ whole genome shotgun (WGS) entry which is preliminary data.</text>
</comment>
<evidence type="ECO:0000256" key="7">
    <source>
        <dbReference type="SAM" id="MobiDB-lite"/>
    </source>
</evidence>
<dbReference type="EMBL" id="VJNC01000002">
    <property type="protein sequence ID" value="TSE23746.1"/>
    <property type="molecule type" value="Genomic_DNA"/>
</dbReference>
<dbReference type="Proteomes" id="UP000315577">
    <property type="component" value="Unassembled WGS sequence"/>
</dbReference>
<proteinExistence type="inferred from homology"/>
<dbReference type="GO" id="GO:0007155">
    <property type="term" value="P:cell adhesion"/>
    <property type="evidence" value="ECO:0007669"/>
    <property type="project" value="InterPro"/>
</dbReference>
<dbReference type="GO" id="GO:0030001">
    <property type="term" value="P:metal ion transport"/>
    <property type="evidence" value="ECO:0007669"/>
    <property type="project" value="InterPro"/>
</dbReference>
<dbReference type="EMBL" id="SMAH01000007">
    <property type="protein sequence ID" value="TCS97884.1"/>
    <property type="molecule type" value="Genomic_DNA"/>
</dbReference>
<evidence type="ECO:0000313" key="9">
    <source>
        <dbReference type="EMBL" id="TCS97884.1"/>
    </source>
</evidence>
<dbReference type="InterPro" id="IPR050492">
    <property type="entry name" value="Bact_metal-bind_prot9"/>
</dbReference>
<dbReference type="SUPFAM" id="SSF53807">
    <property type="entry name" value="Helical backbone' metal receptor"/>
    <property type="match status" value="1"/>
</dbReference>
<evidence type="ECO:0000256" key="4">
    <source>
        <dbReference type="ARBA" id="ARBA00022723"/>
    </source>
</evidence>
<evidence type="ECO:0000313" key="12">
    <source>
        <dbReference type="Proteomes" id="UP000315577"/>
    </source>
</evidence>
<dbReference type="Pfam" id="PF01297">
    <property type="entry name" value="ZnuA"/>
    <property type="match status" value="1"/>
</dbReference>
<evidence type="ECO:0000256" key="1">
    <source>
        <dbReference type="ARBA" id="ARBA00004196"/>
    </source>
</evidence>
<keyword evidence="10" id="KW-0449">Lipoprotein</keyword>
<keyword evidence="12" id="KW-1185">Reference proteome</keyword>
<dbReference type="InterPro" id="IPR006127">
    <property type="entry name" value="ZnuA-like"/>
</dbReference>
<dbReference type="PANTHER" id="PTHR42953:SF1">
    <property type="entry name" value="METAL-BINDING PROTEIN HI_0362-RELATED"/>
    <property type="match status" value="1"/>
</dbReference>
<accession>A0A4R3LHH3</accession>
<evidence type="ECO:0000256" key="2">
    <source>
        <dbReference type="ARBA" id="ARBA00011028"/>
    </source>
</evidence>
<dbReference type="InterPro" id="IPR006129">
    <property type="entry name" value="AdhesinB"/>
</dbReference>
<dbReference type="InterPro" id="IPR006311">
    <property type="entry name" value="TAT_signal"/>
</dbReference>
<keyword evidence="4" id="KW-0479">Metal-binding</keyword>
<dbReference type="RefSeq" id="WP_243646510.1">
    <property type="nucleotide sequence ID" value="NZ_JBKBMZ010000003.1"/>
</dbReference>
<feature type="compositionally biased region" description="Basic and acidic residues" evidence="7">
    <location>
        <begin position="131"/>
        <end position="152"/>
    </location>
</feature>
<sequence length="327" mass="35466">MKLWDDVLGMTNVRRRPWLAAAGAAALSVALPVRAQAPLPVVASFSILADLVRQVGGERVQVRALVGPQADAHAYHPTPADVRAVSTARLLVANGLGFEGWLERLMRSAGYRGELLRVTDGLTPLPAAGAGKRDAAHAHGHDHDHDDGEHDPHAWQDVRNVLHYVQRIEQALCRLDAGGCAGYRQRAADYRARLQALDDEIRAAWQAIPAAQRKVVTSHDAFRYYAQAYGVTFLPAQGVSTASEPSAAAVARLIRHIKAEGVRAVFVERLSDPRLVERIAREAGVRPSRQPLYSDALSTPEGPAPDYIALMRHNTRVLTEAIRGAGG</sequence>
<comment type="similarity">
    <text evidence="2 6">Belongs to the bacterial solute-binding protein 9 family.</text>
</comment>
<gene>
    <name evidence="10" type="primary">mntA</name>
    <name evidence="9" type="ORF">EDC36_10791</name>
    <name evidence="10" type="ORF">Tigna_00440</name>
</gene>
<keyword evidence="3 6" id="KW-0813">Transport</keyword>
<evidence type="ECO:0000313" key="10">
    <source>
        <dbReference type="EMBL" id="TSE23746.1"/>
    </source>
</evidence>
<evidence type="ECO:0000256" key="6">
    <source>
        <dbReference type="RuleBase" id="RU003512"/>
    </source>
</evidence>
<evidence type="ECO:0000256" key="3">
    <source>
        <dbReference type="ARBA" id="ARBA00022448"/>
    </source>
</evidence>
<dbReference type="GO" id="GO:0030313">
    <property type="term" value="C:cell envelope"/>
    <property type="evidence" value="ECO:0007669"/>
    <property type="project" value="UniProtKB-SubCell"/>
</dbReference>
<dbReference type="Proteomes" id="UP000295536">
    <property type="component" value="Unassembled WGS sequence"/>
</dbReference>
<evidence type="ECO:0000256" key="5">
    <source>
        <dbReference type="ARBA" id="ARBA00022729"/>
    </source>
</evidence>
<organism evidence="9 11">
    <name type="scientific">Tepidimonas ignava</name>
    <dbReference type="NCBI Taxonomy" id="114249"/>
    <lineage>
        <taxon>Bacteria</taxon>
        <taxon>Pseudomonadati</taxon>
        <taxon>Pseudomonadota</taxon>
        <taxon>Betaproteobacteria</taxon>
        <taxon>Burkholderiales</taxon>
        <taxon>Tepidimonas</taxon>
    </lineage>
</organism>